<dbReference type="NCBIfam" id="NF038196">
    <property type="entry name" value="ferrodoxin_EFR1"/>
    <property type="match status" value="1"/>
</dbReference>
<dbReference type="SUPFAM" id="SSF52218">
    <property type="entry name" value="Flavoproteins"/>
    <property type="match status" value="1"/>
</dbReference>
<dbReference type="InterPro" id="IPR017896">
    <property type="entry name" value="4Fe4S_Fe-S-bd"/>
</dbReference>
<evidence type="ECO:0000256" key="1">
    <source>
        <dbReference type="ARBA" id="ARBA00022723"/>
    </source>
</evidence>
<organism evidence="5 6">
    <name type="scientific">Fusibacter paucivorans</name>
    <dbReference type="NCBI Taxonomy" id="76009"/>
    <lineage>
        <taxon>Bacteria</taxon>
        <taxon>Bacillati</taxon>
        <taxon>Bacillota</taxon>
        <taxon>Clostridia</taxon>
        <taxon>Eubacteriales</taxon>
        <taxon>Eubacteriales Family XII. Incertae Sedis</taxon>
        <taxon>Fusibacter</taxon>
    </lineage>
</organism>
<evidence type="ECO:0000313" key="6">
    <source>
        <dbReference type="Proteomes" id="UP000746471"/>
    </source>
</evidence>
<evidence type="ECO:0000256" key="3">
    <source>
        <dbReference type="ARBA" id="ARBA00023014"/>
    </source>
</evidence>
<protein>
    <submittedName>
        <fullName evidence="5">EFR1 family ferrodoxin</fullName>
    </submittedName>
</protein>
<proteinExistence type="predicted"/>
<name>A0ABS5PPN2_9FIRM</name>
<evidence type="ECO:0000259" key="4">
    <source>
        <dbReference type="PROSITE" id="PS51379"/>
    </source>
</evidence>
<keyword evidence="1" id="KW-0479">Metal-binding</keyword>
<keyword evidence="3" id="KW-0411">Iron-sulfur</keyword>
<comment type="caution">
    <text evidence="5">The sequence shown here is derived from an EMBL/GenBank/DDBJ whole genome shotgun (WGS) entry which is preliminary data.</text>
</comment>
<feature type="domain" description="4Fe-4S ferredoxin-type" evidence="4">
    <location>
        <begin position="259"/>
        <end position="280"/>
    </location>
</feature>
<sequence length="301" mass="33674">MCPSMSNTKAKLYYFSGTGNSLAVAKQLAKGLHATYYSMSDTQSDASASSETAEIIGFIFPVYNHLTPYIVKRFVQQLKISESTYCFAVCTYGDSPCVSLPYLQTLLVEKAVPLAGGFGIQMPYNYINPSGGFLSIFKPFTLRMQSNTVKSQLFSNGDRKCDAIIDYVKNRKFGTIESAYDRTERVVDLLNLRETLQKSFWLRKAGYLKKTPLSHMASITLMDHGFHSTKSCTSCGTCTQICPVHNISLSEGIPKWHHQCEQCFACLQWCPVQAIQFGSGTKGQERYHHPKITLAEMLHLS</sequence>
<dbReference type="Gene3D" id="3.40.50.360">
    <property type="match status" value="1"/>
</dbReference>
<dbReference type="PROSITE" id="PS51379">
    <property type="entry name" value="4FE4S_FER_2"/>
    <property type="match status" value="2"/>
</dbReference>
<feature type="domain" description="4Fe-4S ferredoxin-type" evidence="4">
    <location>
        <begin position="222"/>
        <end position="252"/>
    </location>
</feature>
<keyword evidence="6" id="KW-1185">Reference proteome</keyword>
<dbReference type="EMBL" id="JAHBCL010000009">
    <property type="protein sequence ID" value="MBS7526354.1"/>
    <property type="molecule type" value="Genomic_DNA"/>
</dbReference>
<gene>
    <name evidence="5" type="ORF">KHM83_06670</name>
</gene>
<dbReference type="InterPro" id="IPR017900">
    <property type="entry name" value="4Fe4S_Fe_S_CS"/>
</dbReference>
<dbReference type="InterPro" id="IPR047964">
    <property type="entry name" value="EFR1-like"/>
</dbReference>
<accession>A0ABS5PPN2</accession>
<dbReference type="SUPFAM" id="SSF54862">
    <property type="entry name" value="4Fe-4S ferredoxins"/>
    <property type="match status" value="1"/>
</dbReference>
<dbReference type="PROSITE" id="PS00198">
    <property type="entry name" value="4FE4S_FER_1"/>
    <property type="match status" value="1"/>
</dbReference>
<keyword evidence="2" id="KW-0408">Iron</keyword>
<dbReference type="InterPro" id="IPR029039">
    <property type="entry name" value="Flavoprotein-like_sf"/>
</dbReference>
<evidence type="ECO:0000313" key="5">
    <source>
        <dbReference type="EMBL" id="MBS7526354.1"/>
    </source>
</evidence>
<dbReference type="Gene3D" id="3.30.70.20">
    <property type="match status" value="1"/>
</dbReference>
<dbReference type="RefSeq" id="WP_213236187.1">
    <property type="nucleotide sequence ID" value="NZ_JAHBCL010000009.1"/>
</dbReference>
<reference evidence="5 6" key="1">
    <citation type="submission" date="2021-05" db="EMBL/GenBank/DDBJ databases">
        <title>Fusibacter ferrireducens sp. nov., an anaerobic, sulfur- and Fe-reducing bacterium isolated from the mangrove sediment.</title>
        <authorList>
            <person name="Qiu D."/>
        </authorList>
    </citation>
    <scope>NUCLEOTIDE SEQUENCE [LARGE SCALE GENOMIC DNA]</scope>
    <source>
        <strain evidence="5 6">DSM 12116</strain>
    </source>
</reference>
<evidence type="ECO:0000256" key="2">
    <source>
        <dbReference type="ARBA" id="ARBA00023004"/>
    </source>
</evidence>
<dbReference type="Proteomes" id="UP000746471">
    <property type="component" value="Unassembled WGS sequence"/>
</dbReference>